<dbReference type="AlphaFoldDB" id="A0A941ITU8"/>
<dbReference type="SUPFAM" id="SSF54427">
    <property type="entry name" value="NTF2-like"/>
    <property type="match status" value="1"/>
</dbReference>
<evidence type="ECO:0000313" key="5">
    <source>
        <dbReference type="EMBL" id="MBR7838122.1"/>
    </source>
</evidence>
<proteinExistence type="predicted"/>
<dbReference type="Gene3D" id="2.60.40.1240">
    <property type="match status" value="1"/>
</dbReference>
<dbReference type="EMBL" id="JAGSOG010000259">
    <property type="protein sequence ID" value="MBR7838122.1"/>
    <property type="molecule type" value="Genomic_DNA"/>
</dbReference>
<dbReference type="Gene3D" id="3.10.450.50">
    <property type="match status" value="1"/>
</dbReference>
<reference evidence="5" key="1">
    <citation type="submission" date="2021-04" db="EMBL/GenBank/DDBJ databases">
        <title>Genome based classification of Actinospica acidithermotolerans sp. nov., an actinobacterium isolated from an Indonesian hot spring.</title>
        <authorList>
            <person name="Kusuma A.B."/>
            <person name="Putra K.E."/>
            <person name="Nafisah S."/>
            <person name="Loh J."/>
            <person name="Nouioui I."/>
            <person name="Goodfellow M."/>
        </authorList>
    </citation>
    <scope>NUCLEOTIDE SEQUENCE</scope>
    <source>
        <strain evidence="5">CSCA 57</strain>
    </source>
</reference>
<sequence>VGLGLLAACGSSSAYAPPTATGTAAHASGAGAGAGMGQTVSDGNYSFVVDSSQCGISSFTDVLGTSRPTQAQFCAVVVTMTNRTNSPQNVPPYPTMIDRTGNMYNTTGDGKAEVAAEQDYFGSDYQAQLQVNPGSHYQDVFVYDVPQGVQAASVQLHGQFASAGVSVTLKTTQVTAAPGNGAPAPVPAPTTSSPTTSSPPSTGAAQAVVQQYFAAINAGDYAQAWALGGQNIEHGSYSAFVQGFATTSSDSVHVVSVSGDTVTVTLDATQTDGSVQHYAGTYTVHDGVIVGADLH</sequence>
<accession>A0A941ITU8</accession>
<feature type="signal peptide" evidence="3">
    <location>
        <begin position="1"/>
        <end position="16"/>
    </location>
</feature>
<dbReference type="InterPro" id="IPR029050">
    <property type="entry name" value="Immunoprotect_excell_Ig-like"/>
</dbReference>
<keyword evidence="6" id="KW-1185">Reference proteome</keyword>
<dbReference type="InterPro" id="IPR029051">
    <property type="entry name" value="DUF4352"/>
</dbReference>
<feature type="region of interest" description="Disordered" evidence="2">
    <location>
        <begin position="176"/>
        <end position="203"/>
    </location>
</feature>
<feature type="domain" description="DUF4352" evidence="4">
    <location>
        <begin position="35"/>
        <end position="163"/>
    </location>
</feature>
<gene>
    <name evidence="5" type="ORF">KDL01_32925</name>
</gene>
<evidence type="ECO:0000256" key="2">
    <source>
        <dbReference type="SAM" id="MobiDB-lite"/>
    </source>
</evidence>
<evidence type="ECO:0000256" key="3">
    <source>
        <dbReference type="SAM" id="SignalP"/>
    </source>
</evidence>
<dbReference type="InterPro" id="IPR032710">
    <property type="entry name" value="NTF2-like_dom_sf"/>
</dbReference>
<feature type="non-terminal residue" evidence="5">
    <location>
        <position position="1"/>
    </location>
</feature>
<dbReference type="RefSeq" id="WP_212532583.1">
    <property type="nucleotide sequence ID" value="NZ_JAGSOG010000259.1"/>
</dbReference>
<dbReference type="Proteomes" id="UP000675781">
    <property type="component" value="Unassembled WGS sequence"/>
</dbReference>
<evidence type="ECO:0000313" key="6">
    <source>
        <dbReference type="Proteomes" id="UP000675781"/>
    </source>
</evidence>
<name>A0A941ITU8_9ACTN</name>
<evidence type="ECO:0000259" key="4">
    <source>
        <dbReference type="Pfam" id="PF11611"/>
    </source>
</evidence>
<keyword evidence="1 3" id="KW-0732">Signal</keyword>
<dbReference type="Pfam" id="PF11611">
    <property type="entry name" value="DUF4352"/>
    <property type="match status" value="1"/>
</dbReference>
<protein>
    <submittedName>
        <fullName evidence="5">DUF4352 domain-containing protein</fullName>
    </submittedName>
</protein>
<feature type="chain" id="PRO_5038011857" evidence="3">
    <location>
        <begin position="17"/>
        <end position="295"/>
    </location>
</feature>
<organism evidence="5 6">
    <name type="scientific">Actinospica durhamensis</name>
    <dbReference type="NCBI Taxonomy" id="1508375"/>
    <lineage>
        <taxon>Bacteria</taxon>
        <taxon>Bacillati</taxon>
        <taxon>Actinomycetota</taxon>
        <taxon>Actinomycetes</taxon>
        <taxon>Catenulisporales</taxon>
        <taxon>Actinospicaceae</taxon>
        <taxon>Actinospica</taxon>
    </lineage>
</organism>
<comment type="caution">
    <text evidence="5">The sequence shown here is derived from an EMBL/GenBank/DDBJ whole genome shotgun (WGS) entry which is preliminary data.</text>
</comment>
<evidence type="ECO:0000256" key="1">
    <source>
        <dbReference type="ARBA" id="ARBA00022729"/>
    </source>
</evidence>